<dbReference type="GO" id="GO:0005524">
    <property type="term" value="F:ATP binding"/>
    <property type="evidence" value="ECO:0007669"/>
    <property type="project" value="UniProtKB-KW"/>
</dbReference>
<dbReference type="RefSeq" id="WP_111373657.1">
    <property type="nucleotide sequence ID" value="NZ_CP029480.1"/>
</dbReference>
<protein>
    <submittedName>
        <fullName evidence="5">ATP-binding protein</fullName>
    </submittedName>
</protein>
<dbReference type="AlphaFoldDB" id="A0A2Z4GFX3"/>
<dbReference type="Pfam" id="PF00005">
    <property type="entry name" value="ABC_tran"/>
    <property type="match status" value="1"/>
</dbReference>
<dbReference type="SUPFAM" id="SSF52540">
    <property type="entry name" value="P-loop containing nucleoside triphosphate hydrolases"/>
    <property type="match status" value="1"/>
</dbReference>
<evidence type="ECO:0000256" key="3">
    <source>
        <dbReference type="ARBA" id="ARBA00022840"/>
    </source>
</evidence>
<evidence type="ECO:0000259" key="4">
    <source>
        <dbReference type="PROSITE" id="PS50893"/>
    </source>
</evidence>
<proteinExistence type="predicted"/>
<dbReference type="PROSITE" id="PS50893">
    <property type="entry name" value="ABC_TRANSPORTER_2"/>
    <property type="match status" value="1"/>
</dbReference>
<accession>A0A2Z4GFX3</accession>
<dbReference type="PANTHER" id="PTHR42711:SF18">
    <property type="entry name" value="ABC TRANSPORTER, ATP-BINDING PROTEIN"/>
    <property type="match status" value="1"/>
</dbReference>
<dbReference type="SMART" id="SM00382">
    <property type="entry name" value="AAA"/>
    <property type="match status" value="1"/>
</dbReference>
<dbReference type="Proteomes" id="UP000249873">
    <property type="component" value="Chromosome"/>
</dbReference>
<evidence type="ECO:0000256" key="1">
    <source>
        <dbReference type="ARBA" id="ARBA00022448"/>
    </source>
</evidence>
<evidence type="ECO:0000313" key="5">
    <source>
        <dbReference type="EMBL" id="AWW00290.1"/>
    </source>
</evidence>
<dbReference type="InterPro" id="IPR017871">
    <property type="entry name" value="ABC_transporter-like_CS"/>
</dbReference>
<sequence length="283" mass="32044">MIQVENLVFQYPQNDSPTLKGLNFQIEKGEVFGFLGPSGAGKSTAQKVLYKIYNEYQGLVKIDGKSLSDWDSTYFEKIGVGFELPNHYLKLTGKENMNLFASFYPKKQIRKVEELFEMVDLTADMNKPVEAYSKGMKMRLNFIRAIQHDPDILFLDEPTSGLDPVNAHKIKQHILDLKAAGKTIFATTHSMETADEICDRVSFIVEGSLQVTDTPKNLKKQYGREAVDVELFDGSLQEFSLKGLGGNQDFLDFIKSDEVKRIHTQEATLEEVFIRVTGKILKV</sequence>
<feature type="domain" description="ABC transporter" evidence="4">
    <location>
        <begin position="2"/>
        <end position="231"/>
    </location>
</feature>
<dbReference type="Gene3D" id="3.40.50.300">
    <property type="entry name" value="P-loop containing nucleotide triphosphate hydrolases"/>
    <property type="match status" value="1"/>
</dbReference>
<organism evidence="5 6">
    <name type="scientific">Arcticibacterium luteifluviistationis</name>
    <dbReference type="NCBI Taxonomy" id="1784714"/>
    <lineage>
        <taxon>Bacteria</taxon>
        <taxon>Pseudomonadati</taxon>
        <taxon>Bacteroidota</taxon>
        <taxon>Cytophagia</taxon>
        <taxon>Cytophagales</taxon>
        <taxon>Leadbetterellaceae</taxon>
        <taxon>Arcticibacterium</taxon>
    </lineage>
</organism>
<dbReference type="PROSITE" id="PS00211">
    <property type="entry name" value="ABC_TRANSPORTER_1"/>
    <property type="match status" value="1"/>
</dbReference>
<dbReference type="EMBL" id="CP029480">
    <property type="protein sequence ID" value="AWW00290.1"/>
    <property type="molecule type" value="Genomic_DNA"/>
</dbReference>
<keyword evidence="1" id="KW-0813">Transport</keyword>
<dbReference type="InterPro" id="IPR003439">
    <property type="entry name" value="ABC_transporter-like_ATP-bd"/>
</dbReference>
<dbReference type="CDD" id="cd03230">
    <property type="entry name" value="ABC_DR_subfamily_A"/>
    <property type="match status" value="1"/>
</dbReference>
<keyword evidence="6" id="KW-1185">Reference proteome</keyword>
<dbReference type="GO" id="GO:0016887">
    <property type="term" value="F:ATP hydrolysis activity"/>
    <property type="evidence" value="ECO:0007669"/>
    <property type="project" value="InterPro"/>
</dbReference>
<dbReference type="InterPro" id="IPR027417">
    <property type="entry name" value="P-loop_NTPase"/>
</dbReference>
<keyword evidence="3 5" id="KW-0067">ATP-binding</keyword>
<keyword evidence="2" id="KW-0547">Nucleotide-binding</keyword>
<evidence type="ECO:0000313" key="6">
    <source>
        <dbReference type="Proteomes" id="UP000249873"/>
    </source>
</evidence>
<dbReference type="InterPro" id="IPR003593">
    <property type="entry name" value="AAA+_ATPase"/>
</dbReference>
<gene>
    <name evidence="5" type="ORF">DJ013_19780</name>
</gene>
<dbReference type="PANTHER" id="PTHR42711">
    <property type="entry name" value="ABC TRANSPORTER ATP-BINDING PROTEIN"/>
    <property type="match status" value="1"/>
</dbReference>
<dbReference type="KEGG" id="als:DJ013_19780"/>
<dbReference type="InterPro" id="IPR050763">
    <property type="entry name" value="ABC_transporter_ATP-binding"/>
</dbReference>
<evidence type="ECO:0000256" key="2">
    <source>
        <dbReference type="ARBA" id="ARBA00022741"/>
    </source>
</evidence>
<name>A0A2Z4GFX3_9BACT</name>
<reference evidence="5 6" key="1">
    <citation type="submission" date="2018-05" db="EMBL/GenBank/DDBJ databases">
        <title>Complete genome sequence of Arcticibacterium luteifluviistationis SM1504T, a cytophagaceae bacterium isolated from Arctic surface seawater.</title>
        <authorList>
            <person name="Li Y."/>
            <person name="Qin Q.-L."/>
        </authorList>
    </citation>
    <scope>NUCLEOTIDE SEQUENCE [LARGE SCALE GENOMIC DNA]</scope>
    <source>
        <strain evidence="5 6">SM1504</strain>
    </source>
</reference>
<dbReference type="OrthoDB" id="9808363at2"/>